<feature type="region of interest" description="Disordered" evidence="1">
    <location>
        <begin position="146"/>
        <end position="172"/>
    </location>
</feature>
<proteinExistence type="predicted"/>
<evidence type="ECO:0000313" key="2">
    <source>
        <dbReference type="EMBL" id="NKZ00641.1"/>
    </source>
</evidence>
<dbReference type="EMBL" id="JAAXPG010000026">
    <property type="protein sequence ID" value="NKZ00641.1"/>
    <property type="molecule type" value="Genomic_DNA"/>
</dbReference>
<dbReference type="Proteomes" id="UP000553209">
    <property type="component" value="Unassembled WGS sequence"/>
</dbReference>
<evidence type="ECO:0000256" key="1">
    <source>
        <dbReference type="SAM" id="MobiDB-lite"/>
    </source>
</evidence>
<feature type="compositionally biased region" description="Basic and acidic residues" evidence="1">
    <location>
        <begin position="146"/>
        <end position="155"/>
    </location>
</feature>
<evidence type="ECO:0000313" key="3">
    <source>
        <dbReference type="Proteomes" id="UP000553209"/>
    </source>
</evidence>
<protein>
    <submittedName>
        <fullName evidence="2">Uncharacterized protein</fullName>
    </submittedName>
</protein>
<dbReference type="AlphaFoldDB" id="A0A7X6MGQ1"/>
<accession>A0A7X6MGQ1</accession>
<organism evidence="2 3">
    <name type="scientific">Nocardiopsis alborubida</name>
    <dbReference type="NCBI Taxonomy" id="146802"/>
    <lineage>
        <taxon>Bacteria</taxon>
        <taxon>Bacillati</taxon>
        <taxon>Actinomycetota</taxon>
        <taxon>Actinomycetes</taxon>
        <taxon>Streptosporangiales</taxon>
        <taxon>Nocardiopsidaceae</taxon>
        <taxon>Nocardiopsis</taxon>
    </lineage>
</organism>
<reference evidence="2 3" key="1">
    <citation type="submission" date="2020-04" db="EMBL/GenBank/DDBJ databases">
        <title>MicrobeNet Type strains.</title>
        <authorList>
            <person name="Nicholson A.C."/>
        </authorList>
    </citation>
    <scope>NUCLEOTIDE SEQUENCE [LARGE SCALE GENOMIC DNA]</scope>
    <source>
        <strain evidence="2 3">ATCC 23612</strain>
    </source>
</reference>
<gene>
    <name evidence="2" type="ORF">HGB44_23675</name>
</gene>
<keyword evidence="3" id="KW-1185">Reference proteome</keyword>
<name>A0A7X6MGQ1_9ACTN</name>
<feature type="region of interest" description="Disordered" evidence="1">
    <location>
        <begin position="42"/>
        <end position="63"/>
    </location>
</feature>
<dbReference type="RefSeq" id="WP_061079653.1">
    <property type="nucleotide sequence ID" value="NZ_JAAXPG010000026.1"/>
</dbReference>
<sequence>MMGLLRSRRTMFVLVGLVVVGLVVSAGIGLFNAIGSAPVASPLPQGQPDGGQDGAPSQNPPPDVDVLGQAPSGLTYVSDPEADVYCEGTECVRLVMVVTEDGEPTEDSRETVDTVVAHLLGRGWEEQEPQGAPEEQVFLSDGDHMLADTSAHDEPESPATLMLGDASGPETP</sequence>
<comment type="caution">
    <text evidence="2">The sequence shown here is derived from an EMBL/GenBank/DDBJ whole genome shotgun (WGS) entry which is preliminary data.</text>
</comment>